<keyword evidence="3" id="KW-1185">Reference proteome</keyword>
<dbReference type="Proteomes" id="UP000005204">
    <property type="component" value="Unassembled WGS sequence"/>
</dbReference>
<dbReference type="Pfam" id="PF15868">
    <property type="entry name" value="MBF2"/>
    <property type="match status" value="1"/>
</dbReference>
<keyword evidence="1" id="KW-0732">Signal</keyword>
<sequence length="143" mass="15560">MQSMFKCIILKDQKPGSLLQVGKMKFTLLFVLVIVTAVAADEEAGVRSNGRPDLVIGTITSQDSLIRSFRFNRPASPSSQSHFHRIAMAAGVRISAITAREVGQTQNPTIRVAGGGIGFNNVNLEARNARGRGFSYNVQIWGR</sequence>
<organism evidence="2 3">
    <name type="scientific">Bombyx mori</name>
    <name type="common">Silk moth</name>
    <dbReference type="NCBI Taxonomy" id="7091"/>
    <lineage>
        <taxon>Eukaryota</taxon>
        <taxon>Metazoa</taxon>
        <taxon>Ecdysozoa</taxon>
        <taxon>Arthropoda</taxon>
        <taxon>Hexapoda</taxon>
        <taxon>Insecta</taxon>
        <taxon>Pterygota</taxon>
        <taxon>Neoptera</taxon>
        <taxon>Endopterygota</taxon>
        <taxon>Lepidoptera</taxon>
        <taxon>Glossata</taxon>
        <taxon>Ditrysia</taxon>
        <taxon>Bombycoidea</taxon>
        <taxon>Bombycidae</taxon>
        <taxon>Bombycinae</taxon>
        <taxon>Bombyx</taxon>
    </lineage>
</organism>
<dbReference type="InterPro" id="IPR031734">
    <property type="entry name" value="MBF2"/>
</dbReference>
<accession>A0A8R2C5N8</accession>
<dbReference type="EnsemblMetazoa" id="XM_012689665.3">
    <property type="protein sequence ID" value="XP_012545119.1"/>
    <property type="gene ID" value="GeneID_100272181"/>
</dbReference>
<feature type="chain" id="PRO_5035816686" evidence="1">
    <location>
        <begin position="41"/>
        <end position="143"/>
    </location>
</feature>
<evidence type="ECO:0000256" key="1">
    <source>
        <dbReference type="SAM" id="SignalP"/>
    </source>
</evidence>
<evidence type="ECO:0000313" key="3">
    <source>
        <dbReference type="Proteomes" id="UP000005204"/>
    </source>
</evidence>
<reference evidence="3" key="1">
    <citation type="journal article" date="2008" name="Insect Biochem. Mol. Biol.">
        <title>The genome of a lepidopteran model insect, the silkworm Bombyx mori.</title>
        <authorList>
            <consortium name="International Silkworm Genome Consortium"/>
        </authorList>
    </citation>
    <scope>NUCLEOTIDE SEQUENCE [LARGE SCALE GENOMIC DNA]</scope>
    <source>
        <strain evidence="3">p50T</strain>
    </source>
</reference>
<reference evidence="2" key="2">
    <citation type="submission" date="2022-06" db="UniProtKB">
        <authorList>
            <consortium name="EnsemblMetazoa"/>
        </authorList>
    </citation>
    <scope>IDENTIFICATION</scope>
    <source>
        <strain evidence="2">p50T (Dazao)</strain>
    </source>
</reference>
<gene>
    <name evidence="2" type="primary">100272181</name>
</gene>
<feature type="signal peptide" evidence="1">
    <location>
        <begin position="1"/>
        <end position="40"/>
    </location>
</feature>
<dbReference type="OrthoDB" id="6818903at2759"/>
<proteinExistence type="predicted"/>
<dbReference type="AlphaFoldDB" id="A0A8R2C5N8"/>
<evidence type="ECO:0000313" key="2">
    <source>
        <dbReference type="EnsemblMetazoa" id="XP_012545119.1"/>
    </source>
</evidence>
<name>A0A8R2C5N8_BOMMO</name>
<protein>
    <submittedName>
        <fullName evidence="2">Uncharacterized protein</fullName>
    </submittedName>
</protein>